<sequence>MLRTRATLWQPCSPSTTSGFLCQPSLWKRQQSNRGRLQAAPAIAPPTEEVAVAQTDATDILSDVSFPKPVTPSTRAPLARSRPRTQQEVEDSDDPVRFPSTWEHRAWVWGTLTLLSATAALGLAKVDDWSDGFATAVTLVAGYYLADFLTGIYHWSVDNYGDGSTPVVGEQIAAFQGHHKEPWTITEREFCNNVHKVFKPALSFAGLLLVASPWLPGWLQVGLAVTTGLTCMSQQFHAWAHMKGSQLPASVIALQEAGVLVSRKAHGAHHTAPFEGNYCIVSGAWNPVLDNSGFFRQLEKLVHARTGVAPRCWEPADSPLFKR</sequence>
<dbReference type="Proteomes" id="UP001465755">
    <property type="component" value="Unassembled WGS sequence"/>
</dbReference>
<evidence type="ECO:0000313" key="8">
    <source>
        <dbReference type="EMBL" id="KAK9794397.1"/>
    </source>
</evidence>
<evidence type="ECO:0000256" key="3">
    <source>
        <dbReference type="ARBA" id="ARBA00022692"/>
    </source>
</evidence>
<gene>
    <name evidence="8" type="ORF">WJX73_009091</name>
</gene>
<evidence type="ECO:0000259" key="7">
    <source>
        <dbReference type="Pfam" id="PF10520"/>
    </source>
</evidence>
<name>A0AAW1NRK8_9CHLO</name>
<proteinExistence type="inferred from homology"/>
<dbReference type="EMBL" id="JALJOQ010000138">
    <property type="protein sequence ID" value="KAK9794397.1"/>
    <property type="molecule type" value="Genomic_DNA"/>
</dbReference>
<organism evidence="8 9">
    <name type="scientific">Symbiochloris irregularis</name>
    <dbReference type="NCBI Taxonomy" id="706552"/>
    <lineage>
        <taxon>Eukaryota</taxon>
        <taxon>Viridiplantae</taxon>
        <taxon>Chlorophyta</taxon>
        <taxon>core chlorophytes</taxon>
        <taxon>Trebouxiophyceae</taxon>
        <taxon>Trebouxiales</taxon>
        <taxon>Trebouxiaceae</taxon>
        <taxon>Symbiochloris</taxon>
    </lineage>
</organism>
<feature type="region of interest" description="Disordered" evidence="6">
    <location>
        <begin position="63"/>
        <end position="96"/>
    </location>
</feature>
<dbReference type="Pfam" id="PF10520">
    <property type="entry name" value="Lipid_desat"/>
    <property type="match status" value="1"/>
</dbReference>
<reference evidence="8 9" key="1">
    <citation type="journal article" date="2024" name="Nat. Commun.">
        <title>Phylogenomics reveals the evolutionary origins of lichenization in chlorophyte algae.</title>
        <authorList>
            <person name="Puginier C."/>
            <person name="Libourel C."/>
            <person name="Otte J."/>
            <person name="Skaloud P."/>
            <person name="Haon M."/>
            <person name="Grisel S."/>
            <person name="Petersen M."/>
            <person name="Berrin J.G."/>
            <person name="Delaux P.M."/>
            <person name="Dal Grande F."/>
            <person name="Keller J."/>
        </authorList>
    </citation>
    <scope>NUCLEOTIDE SEQUENCE [LARGE SCALE GENOMIC DNA]</scope>
    <source>
        <strain evidence="8 9">SAG 2036</strain>
    </source>
</reference>
<evidence type="ECO:0000256" key="5">
    <source>
        <dbReference type="ARBA" id="ARBA00023136"/>
    </source>
</evidence>
<evidence type="ECO:0000256" key="2">
    <source>
        <dbReference type="ARBA" id="ARBA00007620"/>
    </source>
</evidence>
<dbReference type="AlphaFoldDB" id="A0AAW1NRK8"/>
<comment type="caution">
    <text evidence="8">The sequence shown here is derived from an EMBL/GenBank/DDBJ whole genome shotgun (WGS) entry which is preliminary data.</text>
</comment>
<accession>A0AAW1NRK8</accession>
<feature type="domain" description="Lipid desaturase" evidence="7">
    <location>
        <begin position="143"/>
        <end position="313"/>
    </location>
</feature>
<keyword evidence="3" id="KW-0812">Transmembrane</keyword>
<evidence type="ECO:0000256" key="6">
    <source>
        <dbReference type="SAM" id="MobiDB-lite"/>
    </source>
</evidence>
<dbReference type="PANTHER" id="PTHR48231">
    <property type="entry name" value="TMEM189_B_DMAIN DOMAIN-CONTAINING PROTEIN"/>
    <property type="match status" value="1"/>
</dbReference>
<keyword evidence="5" id="KW-0472">Membrane</keyword>
<comment type="similarity">
    <text evidence="2">Belongs to the fatty acid desaturase CarF family.</text>
</comment>
<evidence type="ECO:0000313" key="9">
    <source>
        <dbReference type="Proteomes" id="UP001465755"/>
    </source>
</evidence>
<evidence type="ECO:0000256" key="1">
    <source>
        <dbReference type="ARBA" id="ARBA00004141"/>
    </source>
</evidence>
<keyword evidence="4" id="KW-1133">Transmembrane helix</keyword>
<dbReference type="InterPro" id="IPR019547">
    <property type="entry name" value="Lipid_desat"/>
</dbReference>
<dbReference type="GO" id="GO:0016020">
    <property type="term" value="C:membrane"/>
    <property type="evidence" value="ECO:0007669"/>
    <property type="project" value="UniProtKB-SubCell"/>
</dbReference>
<evidence type="ECO:0000256" key="4">
    <source>
        <dbReference type="ARBA" id="ARBA00022989"/>
    </source>
</evidence>
<comment type="subcellular location">
    <subcellularLocation>
        <location evidence="1">Membrane</location>
        <topology evidence="1">Multi-pass membrane protein</topology>
    </subcellularLocation>
</comment>
<dbReference type="PANTHER" id="PTHR48231:SF1">
    <property type="entry name" value="OS08G0187900 PROTEIN"/>
    <property type="match status" value="1"/>
</dbReference>
<keyword evidence="9" id="KW-1185">Reference proteome</keyword>
<protein>
    <recommendedName>
        <fullName evidence="7">Lipid desaturase domain-containing protein</fullName>
    </recommendedName>
</protein>